<dbReference type="RefSeq" id="WP_311671197.1">
    <property type="nucleotide sequence ID" value="NZ_JAVREQ010000001.1"/>
</dbReference>
<dbReference type="EMBL" id="JAVREQ010000001">
    <property type="protein sequence ID" value="MDT0377190.1"/>
    <property type="molecule type" value="Genomic_DNA"/>
</dbReference>
<dbReference type="Pfam" id="PF00582">
    <property type="entry name" value="Usp"/>
    <property type="match status" value="2"/>
</dbReference>
<keyword evidence="4" id="KW-1185">Reference proteome</keyword>
<name>A0ABU2NJM0_9ACTN</name>
<feature type="domain" description="UspA" evidence="2">
    <location>
        <begin position="150"/>
        <end position="286"/>
    </location>
</feature>
<feature type="domain" description="UspA" evidence="2">
    <location>
        <begin position="1"/>
        <end position="136"/>
    </location>
</feature>
<evidence type="ECO:0000256" key="1">
    <source>
        <dbReference type="ARBA" id="ARBA00008791"/>
    </source>
</evidence>
<dbReference type="PANTHER" id="PTHR46268:SF6">
    <property type="entry name" value="UNIVERSAL STRESS PROTEIN UP12"/>
    <property type="match status" value="1"/>
</dbReference>
<evidence type="ECO:0000313" key="4">
    <source>
        <dbReference type="Proteomes" id="UP001183414"/>
    </source>
</evidence>
<dbReference type="InterPro" id="IPR006015">
    <property type="entry name" value="Universal_stress_UspA"/>
</dbReference>
<reference evidence="4" key="1">
    <citation type="submission" date="2023-07" db="EMBL/GenBank/DDBJ databases">
        <title>30 novel species of actinomycetes from the DSMZ collection.</title>
        <authorList>
            <person name="Nouioui I."/>
        </authorList>
    </citation>
    <scope>NUCLEOTIDE SEQUENCE [LARGE SCALE GENOMIC DNA]</scope>
    <source>
        <strain evidence="4">DSM 42041</strain>
    </source>
</reference>
<dbReference type="PRINTS" id="PR01438">
    <property type="entry name" value="UNVRSLSTRESS"/>
</dbReference>
<dbReference type="Proteomes" id="UP001183414">
    <property type="component" value="Unassembled WGS sequence"/>
</dbReference>
<dbReference type="InterPro" id="IPR014729">
    <property type="entry name" value="Rossmann-like_a/b/a_fold"/>
</dbReference>
<dbReference type="PANTHER" id="PTHR46268">
    <property type="entry name" value="STRESS RESPONSE PROTEIN NHAX"/>
    <property type="match status" value="1"/>
</dbReference>
<dbReference type="Gene3D" id="3.40.50.620">
    <property type="entry name" value="HUPs"/>
    <property type="match status" value="2"/>
</dbReference>
<dbReference type="InterPro" id="IPR006016">
    <property type="entry name" value="UspA"/>
</dbReference>
<dbReference type="SUPFAM" id="SSF52402">
    <property type="entry name" value="Adenine nucleotide alpha hydrolases-like"/>
    <property type="match status" value="2"/>
</dbReference>
<organism evidence="3 4">
    <name type="scientific">Streptomyces hazeniae</name>
    <dbReference type="NCBI Taxonomy" id="3075538"/>
    <lineage>
        <taxon>Bacteria</taxon>
        <taxon>Bacillati</taxon>
        <taxon>Actinomycetota</taxon>
        <taxon>Actinomycetes</taxon>
        <taxon>Kitasatosporales</taxon>
        <taxon>Streptomycetaceae</taxon>
        <taxon>Streptomyces</taxon>
    </lineage>
</organism>
<gene>
    <name evidence="3" type="ORF">RM572_00155</name>
</gene>
<comment type="caution">
    <text evidence="3">The sequence shown here is derived from an EMBL/GenBank/DDBJ whole genome shotgun (WGS) entry which is preliminary data.</text>
</comment>
<evidence type="ECO:0000259" key="2">
    <source>
        <dbReference type="Pfam" id="PF00582"/>
    </source>
</evidence>
<comment type="similarity">
    <text evidence="1">Belongs to the universal stress protein A family.</text>
</comment>
<proteinExistence type="inferred from homology"/>
<sequence length="288" mass="31230">MSHTVTAGLDGSRESRAALDWAAAEAVRRSATLEIVQVHETGVYPFSQLQDDQVEIDHAERVVQEAADAVGSRHPGLRLTSQVVAGRPANVLDEIASRSDLLVLGTRGLGGLRGFFVGSAALPAVAHARCPVVLVRAPKGEDAVDRKGDVVVGLKPDKAPQEILDFAFDAAARRSARLRVRYGLEAPPTHRFRHRREAPAADARMIEEQTERLRSHLRPWQERHPTVQADCRTLVGPPAAELVEEAADAALLVVGRRPHTHRVGTYIGPVTHAVMHHAVVPVAVIPHD</sequence>
<evidence type="ECO:0000313" key="3">
    <source>
        <dbReference type="EMBL" id="MDT0377190.1"/>
    </source>
</evidence>
<protein>
    <submittedName>
        <fullName evidence="3">Universal stress protein</fullName>
    </submittedName>
</protein>
<accession>A0ABU2NJM0</accession>